<proteinExistence type="predicted"/>
<accession>A0ABV2QR18</accession>
<dbReference type="Proteomes" id="UP001549257">
    <property type="component" value="Unassembled WGS sequence"/>
</dbReference>
<comment type="caution">
    <text evidence="2">The sequence shown here is derived from an EMBL/GenBank/DDBJ whole genome shotgun (WGS) entry which is preliminary data.</text>
</comment>
<sequence length="230" mass="24662">MSKSLSKLFWNAAAGDNAAWYIATKFDSDNAEFFASGAREVDEFLRVGGVGLDGSARLLEIGCGVGRMTGRLAGLCGSVIAADVSSEMLARAAVNLGGLPTVSFLELSGDGDLPLPDASVDAVFSYITMQHVPTAAAQERYFAEAVRVVRPGGWVYMQFRRPGLRARALNWAGHVAHFLRGRKTLSRAWRGAQVAPSALVRAAGDRATVELIPRGRHLWALARVDCAESR</sequence>
<name>A0ABV2QR18_9MICO</name>
<evidence type="ECO:0000259" key="1">
    <source>
        <dbReference type="Pfam" id="PF08241"/>
    </source>
</evidence>
<dbReference type="InterPro" id="IPR029063">
    <property type="entry name" value="SAM-dependent_MTases_sf"/>
</dbReference>
<dbReference type="InterPro" id="IPR050508">
    <property type="entry name" value="Methyltransf_Superfamily"/>
</dbReference>
<dbReference type="CDD" id="cd02440">
    <property type="entry name" value="AdoMet_MTases"/>
    <property type="match status" value="1"/>
</dbReference>
<dbReference type="RefSeq" id="WP_354025671.1">
    <property type="nucleotide sequence ID" value="NZ_JBEPSJ010000004.1"/>
</dbReference>
<gene>
    <name evidence="2" type="ORF">ABIE21_003027</name>
</gene>
<reference evidence="2 3" key="1">
    <citation type="submission" date="2024-06" db="EMBL/GenBank/DDBJ databases">
        <title>Sorghum-associated microbial communities from plants grown in Nebraska, USA.</title>
        <authorList>
            <person name="Schachtman D."/>
        </authorList>
    </citation>
    <scope>NUCLEOTIDE SEQUENCE [LARGE SCALE GENOMIC DNA]</scope>
    <source>
        <strain evidence="2 3">2857</strain>
    </source>
</reference>
<dbReference type="Pfam" id="PF08241">
    <property type="entry name" value="Methyltransf_11"/>
    <property type="match status" value="1"/>
</dbReference>
<dbReference type="SUPFAM" id="SSF53335">
    <property type="entry name" value="S-adenosyl-L-methionine-dependent methyltransferases"/>
    <property type="match status" value="1"/>
</dbReference>
<dbReference type="PANTHER" id="PTHR42912">
    <property type="entry name" value="METHYLTRANSFERASE"/>
    <property type="match status" value="1"/>
</dbReference>
<protein>
    <submittedName>
        <fullName evidence="2">Ubiquinone/menaquinone biosynthesis C-methylase UbiE</fullName>
    </submittedName>
</protein>
<dbReference type="InterPro" id="IPR013216">
    <property type="entry name" value="Methyltransf_11"/>
</dbReference>
<evidence type="ECO:0000313" key="2">
    <source>
        <dbReference type="EMBL" id="MET4583501.1"/>
    </source>
</evidence>
<evidence type="ECO:0000313" key="3">
    <source>
        <dbReference type="Proteomes" id="UP001549257"/>
    </source>
</evidence>
<organism evidence="2 3">
    <name type="scientific">Conyzicola nivalis</name>
    <dbReference type="NCBI Taxonomy" id="1477021"/>
    <lineage>
        <taxon>Bacteria</taxon>
        <taxon>Bacillati</taxon>
        <taxon>Actinomycetota</taxon>
        <taxon>Actinomycetes</taxon>
        <taxon>Micrococcales</taxon>
        <taxon>Microbacteriaceae</taxon>
        <taxon>Conyzicola</taxon>
    </lineage>
</organism>
<dbReference type="Gene3D" id="3.40.50.150">
    <property type="entry name" value="Vaccinia Virus protein VP39"/>
    <property type="match status" value="1"/>
</dbReference>
<dbReference type="EMBL" id="JBEPSJ010000004">
    <property type="protein sequence ID" value="MET4583501.1"/>
    <property type="molecule type" value="Genomic_DNA"/>
</dbReference>
<feature type="domain" description="Methyltransferase type 11" evidence="1">
    <location>
        <begin position="59"/>
        <end position="156"/>
    </location>
</feature>
<keyword evidence="2" id="KW-0830">Ubiquinone</keyword>
<dbReference type="PANTHER" id="PTHR42912:SF80">
    <property type="entry name" value="METHYLTRANSFERASE DOMAIN-CONTAINING PROTEIN"/>
    <property type="match status" value="1"/>
</dbReference>
<keyword evidence="3" id="KW-1185">Reference proteome</keyword>